<accession>A0A8S3T5D3</accession>
<evidence type="ECO:0000313" key="2">
    <source>
        <dbReference type="Proteomes" id="UP000683360"/>
    </source>
</evidence>
<proteinExistence type="predicted"/>
<dbReference type="OrthoDB" id="1902922at2759"/>
<dbReference type="Gene3D" id="3.40.50.300">
    <property type="entry name" value="P-loop containing nucleotide triphosphate hydrolases"/>
    <property type="match status" value="1"/>
</dbReference>
<dbReference type="EMBL" id="CAJPWZ010001999">
    <property type="protein sequence ID" value="CAG2228670.1"/>
    <property type="molecule type" value="Genomic_DNA"/>
</dbReference>
<sequence>MNRQSVAFYLRCLKKDEEMGSSDCSLFLINVNKYNHEIPENVFLLCGDRYLDVLLKRLEQERQLTPTRNDDNPWKRVTLFIKDFIDSVSDDPKWRSSCFVIDTNPNFSIYTEMAISAAKRLIVPFTADDFSLSAIETLLYMVYGYESDKDKRLQSFEKSQYFWLAQTNGIKRSKLLFFVFNRVTFMSPKLLMHLMPSGIGL</sequence>
<gene>
    <name evidence="1" type="ORF">MEDL_41617</name>
</gene>
<name>A0A8S3T5D3_MYTED</name>
<organism evidence="1 2">
    <name type="scientific">Mytilus edulis</name>
    <name type="common">Blue mussel</name>
    <dbReference type="NCBI Taxonomy" id="6550"/>
    <lineage>
        <taxon>Eukaryota</taxon>
        <taxon>Metazoa</taxon>
        <taxon>Spiralia</taxon>
        <taxon>Lophotrochozoa</taxon>
        <taxon>Mollusca</taxon>
        <taxon>Bivalvia</taxon>
        <taxon>Autobranchia</taxon>
        <taxon>Pteriomorphia</taxon>
        <taxon>Mytilida</taxon>
        <taxon>Mytiloidea</taxon>
        <taxon>Mytilidae</taxon>
        <taxon>Mytilinae</taxon>
        <taxon>Mytilus</taxon>
    </lineage>
</organism>
<reference evidence="1" key="1">
    <citation type="submission" date="2021-03" db="EMBL/GenBank/DDBJ databases">
        <authorList>
            <person name="Bekaert M."/>
        </authorList>
    </citation>
    <scope>NUCLEOTIDE SEQUENCE</scope>
</reference>
<dbReference type="Proteomes" id="UP000683360">
    <property type="component" value="Unassembled WGS sequence"/>
</dbReference>
<keyword evidence="2" id="KW-1185">Reference proteome</keyword>
<dbReference type="InterPro" id="IPR027417">
    <property type="entry name" value="P-loop_NTPase"/>
</dbReference>
<comment type="caution">
    <text evidence="1">The sequence shown here is derived from an EMBL/GenBank/DDBJ whole genome shotgun (WGS) entry which is preliminary data.</text>
</comment>
<dbReference type="AlphaFoldDB" id="A0A8S3T5D3"/>
<protein>
    <submittedName>
        <fullName evidence="1">Uncharacterized protein</fullName>
    </submittedName>
</protein>
<evidence type="ECO:0000313" key="1">
    <source>
        <dbReference type="EMBL" id="CAG2228670.1"/>
    </source>
</evidence>